<dbReference type="RefSeq" id="WP_244863246.1">
    <property type="nucleotide sequence ID" value="NZ_BOVJ01000038.1"/>
</dbReference>
<dbReference type="InterPro" id="IPR029044">
    <property type="entry name" value="Nucleotide-diphossugar_trans"/>
</dbReference>
<accession>A0ABQ4N330</accession>
<evidence type="ECO:0008006" key="3">
    <source>
        <dbReference type="Google" id="ProtNLM"/>
    </source>
</evidence>
<gene>
    <name evidence="1" type="ORF">PACILC2_11450</name>
</gene>
<reference evidence="1 2" key="1">
    <citation type="submission" date="2021-04" db="EMBL/GenBank/DDBJ databases">
        <title>Draft genome sequence of Paenibacillus cisolokensis, LC2-13A.</title>
        <authorList>
            <person name="Uke A."/>
            <person name="Chhe C."/>
            <person name="Baramee S."/>
            <person name="Kosugi A."/>
        </authorList>
    </citation>
    <scope>NUCLEOTIDE SEQUENCE [LARGE SCALE GENOMIC DNA]</scope>
    <source>
        <strain evidence="1 2">LC2-13A</strain>
    </source>
</reference>
<organism evidence="1 2">
    <name type="scientific">Paenibacillus cisolokensis</name>
    <dbReference type="NCBI Taxonomy" id="1658519"/>
    <lineage>
        <taxon>Bacteria</taxon>
        <taxon>Bacillati</taxon>
        <taxon>Bacillota</taxon>
        <taxon>Bacilli</taxon>
        <taxon>Bacillales</taxon>
        <taxon>Paenibacillaceae</taxon>
        <taxon>Paenibacillus</taxon>
    </lineage>
</organism>
<protein>
    <recommendedName>
        <fullName evidence="3">MobA-like NTP transferase domain-containing protein</fullName>
    </recommendedName>
</protein>
<keyword evidence="2" id="KW-1185">Reference proteome</keyword>
<comment type="caution">
    <text evidence="1">The sequence shown here is derived from an EMBL/GenBank/DDBJ whole genome shotgun (WGS) entry which is preliminary data.</text>
</comment>
<proteinExistence type="predicted"/>
<evidence type="ECO:0000313" key="2">
    <source>
        <dbReference type="Proteomes" id="UP000680304"/>
    </source>
</evidence>
<dbReference type="EMBL" id="BOVJ01000038">
    <property type="protein sequence ID" value="GIQ62577.1"/>
    <property type="molecule type" value="Genomic_DNA"/>
</dbReference>
<dbReference type="Proteomes" id="UP000680304">
    <property type="component" value="Unassembled WGS sequence"/>
</dbReference>
<name>A0ABQ4N330_9BACL</name>
<sequence length="85" mass="9630">MAVIPFIGGKLHPLHGIYDRGAAEAVRLSIESGEKRVESFLETIPYQRMEEEEFRNGGIDASFIMNVNTPEDYERALRMIDSRTG</sequence>
<evidence type="ECO:0000313" key="1">
    <source>
        <dbReference type="EMBL" id="GIQ62577.1"/>
    </source>
</evidence>
<dbReference type="Gene3D" id="3.90.550.10">
    <property type="entry name" value="Spore Coat Polysaccharide Biosynthesis Protein SpsA, Chain A"/>
    <property type="match status" value="1"/>
</dbReference>